<dbReference type="AlphaFoldDB" id="A0AAI8M5C8"/>
<proteinExistence type="predicted"/>
<dbReference type="KEGG" id="brs:S23_05170"/>
<sequence>MAAATRRVIPADEPQVDADGAIIVKELESSPRRLALAMRLDPATFYKGPLRPTWLSPPRAGR</sequence>
<evidence type="ECO:0000313" key="2">
    <source>
        <dbReference type="Proteomes" id="UP000007886"/>
    </source>
</evidence>
<name>A0AAI8M5C8_9BRAD</name>
<keyword evidence="2" id="KW-1185">Reference proteome</keyword>
<protein>
    <submittedName>
        <fullName evidence="1">Uncharacterized protein</fullName>
    </submittedName>
</protein>
<evidence type="ECO:0000313" key="1">
    <source>
        <dbReference type="EMBL" id="BAL73738.1"/>
    </source>
</evidence>
<organism evidence="1 2">
    <name type="scientific">Bradyrhizobium cosmicum</name>
    <dbReference type="NCBI Taxonomy" id="1404864"/>
    <lineage>
        <taxon>Bacteria</taxon>
        <taxon>Pseudomonadati</taxon>
        <taxon>Pseudomonadota</taxon>
        <taxon>Alphaproteobacteria</taxon>
        <taxon>Hyphomicrobiales</taxon>
        <taxon>Nitrobacteraceae</taxon>
        <taxon>Bradyrhizobium</taxon>
    </lineage>
</organism>
<gene>
    <name evidence="1" type="ORF">S23_05170</name>
</gene>
<dbReference type="Proteomes" id="UP000007886">
    <property type="component" value="Chromosome"/>
</dbReference>
<dbReference type="EMBL" id="AP012279">
    <property type="protein sequence ID" value="BAL73738.1"/>
    <property type="molecule type" value="Genomic_DNA"/>
</dbReference>
<accession>A0AAI8M5C8</accession>
<reference evidence="1 2" key="1">
    <citation type="journal article" date="2012" name="Microbes Environ.">
        <title>Complete genome sequence of Bradyrhizobium sp. S23321: insights into symbiosis evolution in soil oligotrophs.</title>
        <authorList>
            <person name="Okubo T."/>
            <person name="Tsukui T."/>
            <person name="Maita H."/>
            <person name="Okamoto S."/>
            <person name="Oshima K."/>
            <person name="Fujisawa T."/>
            <person name="Saito A."/>
            <person name="Futamata H."/>
            <person name="Hattori R."/>
            <person name="Shimomura Y."/>
            <person name="Haruta S."/>
            <person name="Morimoto S."/>
            <person name="Wang Y."/>
            <person name="Sakai Y."/>
            <person name="Hattori M."/>
            <person name="Aizawa S."/>
            <person name="Nagashima K.V.P."/>
            <person name="Masuda S."/>
            <person name="Hattori T."/>
            <person name="Yamashita A."/>
            <person name="Bao Z."/>
            <person name="Hayatsu M."/>
            <person name="Kajiya-Kanegae H."/>
            <person name="Yoshinaga I."/>
            <person name="Sakamoto K."/>
            <person name="Toyota K."/>
            <person name="Nakao M."/>
            <person name="Kohara M."/>
            <person name="Anda M."/>
            <person name="Niwa R."/>
            <person name="Jung-Hwan P."/>
            <person name="Sameshima-Saito R."/>
            <person name="Tokuda S."/>
            <person name="Yamamoto S."/>
            <person name="Yamamoto S."/>
            <person name="Yokoyama T."/>
            <person name="Akutsu T."/>
            <person name="Nakamura Y."/>
            <person name="Nakahira-Yanaka Y."/>
            <person name="Takada Hoshino Y."/>
            <person name="Hirakawa H."/>
            <person name="Mitsui H."/>
            <person name="Terasawa K."/>
            <person name="Itakura M."/>
            <person name="Sato S."/>
            <person name="Ikeda-Ohtsubo W."/>
            <person name="Sakakura N."/>
            <person name="Kaminuma E."/>
            <person name="Minamisawa K."/>
        </authorList>
    </citation>
    <scope>NUCLEOTIDE SEQUENCE [LARGE SCALE GENOMIC DNA]</scope>
    <source>
        <strain evidence="1 2">S23321</strain>
    </source>
</reference>